<dbReference type="KEGG" id="csol:105359077"/>
<evidence type="ECO:0000256" key="2">
    <source>
        <dbReference type="ARBA" id="ARBA00007025"/>
    </source>
</evidence>
<dbReference type="GO" id="GO:0016787">
    <property type="term" value="F:hydrolase activity"/>
    <property type="evidence" value="ECO:0007669"/>
    <property type="project" value="UniProtKB-KW"/>
</dbReference>
<evidence type="ECO:0000256" key="7">
    <source>
        <dbReference type="ARBA" id="ARBA00023054"/>
    </source>
</evidence>
<evidence type="ECO:0000313" key="12">
    <source>
        <dbReference type="Proteomes" id="UP000695007"/>
    </source>
</evidence>
<keyword evidence="5" id="KW-0347">Helicase</keyword>
<evidence type="ECO:0000256" key="3">
    <source>
        <dbReference type="ARBA" id="ARBA00022741"/>
    </source>
</evidence>
<dbReference type="PANTHER" id="PTHR10799">
    <property type="entry name" value="SNF2/RAD54 HELICASE FAMILY"/>
    <property type="match status" value="1"/>
</dbReference>
<comment type="subcellular location">
    <subcellularLocation>
        <location evidence="1">Nucleus</location>
    </subcellularLocation>
</comment>
<dbReference type="Pfam" id="PF00176">
    <property type="entry name" value="SNF2-rel_dom"/>
    <property type="match status" value="1"/>
</dbReference>
<dbReference type="Pfam" id="PF00271">
    <property type="entry name" value="Helicase_C"/>
    <property type="match status" value="1"/>
</dbReference>
<dbReference type="CDD" id="cd18793">
    <property type="entry name" value="SF2_C_SNF"/>
    <property type="match status" value="1"/>
</dbReference>
<feature type="domain" description="Helicase C-terminal" evidence="11">
    <location>
        <begin position="616"/>
        <end position="780"/>
    </location>
</feature>
<sequence>MDSLPLDLQNLVGEKKPVVQLERINREITNISEDSGFSSTSDGSVNLESGVPTIKENNNAIDSEEIKFVDAEFVTKDLGIDIKKRKPFWTTELLEQKRLDREAYERDIQEKQYKRLMHLLTQSKAFTNFMSTRFNERLKTKNKKIGGKRKLTAENQDSSSPKKEKLSADAIFKMKENDNKKNKLRLSDDDIQKELSSMSEEDSSNKENIDFSDNFVQPKYFLGKLRPYQKEGLNWLKILYENGLNGILADEMGLGKTVQIIALFAHLIEKQISGPFLIIVPLSTLGNWVSEFQRFAPKIPVVVYYGRNETKNSIKDKISRRVHISSSCSTHPVILTTYQMVMNNDYFLKLFHFKYMVIDEAQRIKNTRCRLLKILKQLESVNRLLLTGTPLQNNLSELWSLLNFLLPDIFNDLEVFQAWFDAKQLQDENEKKKLFKQEEEKHILSTLREILQPFMLRRLKEDVCKDIPINKEIIIYTPLTELQYDLYSSVLNRHFNKHYSEELESVIIDVDGVRPKRKCTNKIDFEKGCYKSNIGTSETQRIGNADINSVDYKEWNKYTDVTEKNVNYLIKIKYMNYVSVYKHIVNHPYILYNPLIDPSEGKTINDLVKDSGKMIVLDMMLRKLKSNNHKILLFSTMSMVLNILEDYLSWKNYKYVRLDGSVLHAARQENINKFNTDPNTFIFLLTTKAGGVGLNLTAADTVIIYDSDWNPQNDIQAMARCHRIGQTKPVAVYRLCNKGTIDELIMKRANAKRFLEKAIISKEEFSVNNKEDILKLKNLLDNDAFKVFYTDAELNELLDRSNW</sequence>
<dbReference type="SMART" id="SM00490">
    <property type="entry name" value="HELICc"/>
    <property type="match status" value="1"/>
</dbReference>
<dbReference type="PROSITE" id="PS51194">
    <property type="entry name" value="HELICASE_CTER"/>
    <property type="match status" value="1"/>
</dbReference>
<dbReference type="GO" id="GO:0005634">
    <property type="term" value="C:nucleus"/>
    <property type="evidence" value="ECO:0007669"/>
    <property type="project" value="UniProtKB-SubCell"/>
</dbReference>
<dbReference type="InterPro" id="IPR038718">
    <property type="entry name" value="SNF2-like_sf"/>
</dbReference>
<reference evidence="13" key="1">
    <citation type="submission" date="2025-08" db="UniProtKB">
        <authorList>
            <consortium name="RefSeq"/>
        </authorList>
    </citation>
    <scope>IDENTIFICATION</scope>
</reference>
<evidence type="ECO:0000256" key="4">
    <source>
        <dbReference type="ARBA" id="ARBA00022801"/>
    </source>
</evidence>
<feature type="domain" description="Helicase ATP-binding" evidence="10">
    <location>
        <begin position="237"/>
        <end position="408"/>
    </location>
</feature>
<evidence type="ECO:0000259" key="10">
    <source>
        <dbReference type="PROSITE" id="PS51192"/>
    </source>
</evidence>
<dbReference type="GO" id="GO:0005524">
    <property type="term" value="F:ATP binding"/>
    <property type="evidence" value="ECO:0007669"/>
    <property type="project" value="UniProtKB-KW"/>
</dbReference>
<comment type="similarity">
    <text evidence="2">Belongs to the SNF2/RAD54 helicase family.</text>
</comment>
<evidence type="ECO:0000256" key="6">
    <source>
        <dbReference type="ARBA" id="ARBA00022840"/>
    </source>
</evidence>
<keyword evidence="4" id="KW-0378">Hydrolase</keyword>
<dbReference type="Gene3D" id="3.40.50.300">
    <property type="entry name" value="P-loop containing nucleotide triphosphate hydrolases"/>
    <property type="match status" value="1"/>
</dbReference>
<proteinExistence type="inferred from homology"/>
<dbReference type="GO" id="GO:0004386">
    <property type="term" value="F:helicase activity"/>
    <property type="evidence" value="ECO:0007669"/>
    <property type="project" value="UniProtKB-KW"/>
</dbReference>
<dbReference type="SUPFAM" id="SSF52540">
    <property type="entry name" value="P-loop containing nucleoside triphosphate hydrolases"/>
    <property type="match status" value="2"/>
</dbReference>
<dbReference type="GeneID" id="105359077"/>
<dbReference type="InterPro" id="IPR000330">
    <property type="entry name" value="SNF2_N"/>
</dbReference>
<protein>
    <submittedName>
        <fullName evidence="13">Lymphoid-specific helicase-like</fullName>
    </submittedName>
</protein>
<name>A0AAJ6YB07_9HYME</name>
<dbReference type="AlphaFoldDB" id="A0AAJ6YB07"/>
<gene>
    <name evidence="13" type="primary">LOC105359077</name>
</gene>
<feature type="region of interest" description="Disordered" evidence="9">
    <location>
        <begin position="144"/>
        <end position="168"/>
    </location>
</feature>
<evidence type="ECO:0000256" key="9">
    <source>
        <dbReference type="SAM" id="MobiDB-lite"/>
    </source>
</evidence>
<keyword evidence="7" id="KW-0175">Coiled coil</keyword>
<dbReference type="InterPro" id="IPR027417">
    <property type="entry name" value="P-loop_NTPase"/>
</dbReference>
<dbReference type="InterPro" id="IPR049730">
    <property type="entry name" value="SNF2/RAD54-like_C"/>
</dbReference>
<evidence type="ECO:0000256" key="8">
    <source>
        <dbReference type="ARBA" id="ARBA00023242"/>
    </source>
</evidence>
<dbReference type="RefSeq" id="XP_011493855.1">
    <property type="nucleotide sequence ID" value="XM_011495553.1"/>
</dbReference>
<keyword evidence="12" id="KW-1185">Reference proteome</keyword>
<dbReference type="Proteomes" id="UP000695007">
    <property type="component" value="Unplaced"/>
</dbReference>
<organism evidence="12 13">
    <name type="scientific">Ceratosolen solmsi marchali</name>
    <dbReference type="NCBI Taxonomy" id="326594"/>
    <lineage>
        <taxon>Eukaryota</taxon>
        <taxon>Metazoa</taxon>
        <taxon>Ecdysozoa</taxon>
        <taxon>Arthropoda</taxon>
        <taxon>Hexapoda</taxon>
        <taxon>Insecta</taxon>
        <taxon>Pterygota</taxon>
        <taxon>Neoptera</taxon>
        <taxon>Endopterygota</taxon>
        <taxon>Hymenoptera</taxon>
        <taxon>Apocrita</taxon>
        <taxon>Proctotrupomorpha</taxon>
        <taxon>Chalcidoidea</taxon>
        <taxon>Agaonidae</taxon>
        <taxon>Agaoninae</taxon>
        <taxon>Ceratosolen</taxon>
    </lineage>
</organism>
<evidence type="ECO:0000259" key="11">
    <source>
        <dbReference type="PROSITE" id="PS51194"/>
    </source>
</evidence>
<dbReference type="PROSITE" id="PS51192">
    <property type="entry name" value="HELICASE_ATP_BIND_1"/>
    <property type="match status" value="1"/>
</dbReference>
<dbReference type="Gene3D" id="3.40.50.10810">
    <property type="entry name" value="Tandem AAA-ATPase domain"/>
    <property type="match status" value="1"/>
</dbReference>
<dbReference type="InterPro" id="IPR014001">
    <property type="entry name" value="Helicase_ATP-bd"/>
</dbReference>
<keyword evidence="8" id="KW-0539">Nucleus</keyword>
<keyword evidence="6" id="KW-0067">ATP-binding</keyword>
<accession>A0AAJ6YB07</accession>
<dbReference type="SMART" id="SM00487">
    <property type="entry name" value="DEXDc"/>
    <property type="match status" value="1"/>
</dbReference>
<dbReference type="FunFam" id="3.40.50.10810:FF:000015">
    <property type="entry name" value="lymphoid-specific helicase isoform X1"/>
    <property type="match status" value="1"/>
</dbReference>
<evidence type="ECO:0000256" key="1">
    <source>
        <dbReference type="ARBA" id="ARBA00004123"/>
    </source>
</evidence>
<keyword evidence="3" id="KW-0547">Nucleotide-binding</keyword>
<dbReference type="InterPro" id="IPR001650">
    <property type="entry name" value="Helicase_C-like"/>
</dbReference>
<evidence type="ECO:0000313" key="13">
    <source>
        <dbReference type="RefSeq" id="XP_011493855.1"/>
    </source>
</evidence>
<evidence type="ECO:0000256" key="5">
    <source>
        <dbReference type="ARBA" id="ARBA00022806"/>
    </source>
</evidence>